<dbReference type="RefSeq" id="WP_051911106.1">
    <property type="nucleotide sequence ID" value="NZ_CAMIFG010000008.1"/>
</dbReference>
<dbReference type="Proteomes" id="UP000028826">
    <property type="component" value="Unassembled WGS sequence"/>
</dbReference>
<dbReference type="CDD" id="cd06327">
    <property type="entry name" value="PBP1_SBP-like"/>
    <property type="match status" value="1"/>
</dbReference>
<dbReference type="InterPro" id="IPR051010">
    <property type="entry name" value="BCAA_transport"/>
</dbReference>
<dbReference type="AlphaFoldDB" id="A0A086Y5L7"/>
<proteinExistence type="inferred from homology"/>
<sequence>MKKIMTCAAALSVGATMAMADMTNGEITVVVLTDMSSSYSDTSGRGSVAGAELAVEDFAREHPDIKVRVLNADHQNKADIGVLKAREMIDTQGADVFVDISNSAVSLAVQSIARDADRAVIHVGSATAAIFGEACSPTGAMWLYDTDSLSEGLGRAIIAEGGDSWFFISADYAFGKAMEASMTRILGEMGGTVKGAVRHPINNTDYSSFVLQAQESGAKVVGFFNASGDTVNSLKAAGEFGLAQQGQKMAAPLFYIQSAKAVGPELAQGLQYMAGYYWDRDEPSRAFAKRFSEKMGGGVPSEAHAGTYSATLHYLRAAAEAQTDSGKAVMAKMKEMPVDDFFAPGAMVRADGRLQNDMYLVEVKSPSEITGEWDILKVIRTMPAKEILVPLEKSKCPLVTN</sequence>
<dbReference type="eggNOG" id="COG0683">
    <property type="taxonomic scope" value="Bacteria"/>
</dbReference>
<protein>
    <submittedName>
        <fullName evidence="4">ABC transporter permease</fullName>
    </submittedName>
</protein>
<evidence type="ECO:0000256" key="3">
    <source>
        <dbReference type="ARBA" id="ARBA00022970"/>
    </source>
</evidence>
<dbReference type="GO" id="GO:0006865">
    <property type="term" value="P:amino acid transport"/>
    <property type="evidence" value="ECO:0007669"/>
    <property type="project" value="UniProtKB-KW"/>
</dbReference>
<evidence type="ECO:0000313" key="4">
    <source>
        <dbReference type="EMBL" id="KFI29567.1"/>
    </source>
</evidence>
<dbReference type="EMBL" id="JGYG01000005">
    <property type="protein sequence ID" value="KFI29567.1"/>
    <property type="molecule type" value="Genomic_DNA"/>
</dbReference>
<accession>A0A086Y5L7</accession>
<dbReference type="Pfam" id="PF13458">
    <property type="entry name" value="Peripla_BP_6"/>
    <property type="match status" value="1"/>
</dbReference>
<keyword evidence="5" id="KW-1185">Reference proteome</keyword>
<reference evidence="4 5" key="1">
    <citation type="submission" date="2014-03" db="EMBL/GenBank/DDBJ databases">
        <title>Genome of Haematobacter massiliensis CCUG 47968.</title>
        <authorList>
            <person name="Wang D."/>
            <person name="Wang G."/>
        </authorList>
    </citation>
    <scope>NUCLEOTIDE SEQUENCE [LARGE SCALE GENOMIC DNA]</scope>
    <source>
        <strain evidence="4 5">CCUG 47968</strain>
    </source>
</reference>
<keyword evidence="3" id="KW-0813">Transport</keyword>
<dbReference type="InterPro" id="IPR028081">
    <property type="entry name" value="Leu-bd"/>
</dbReference>
<organism evidence="4 5">
    <name type="scientific">Haematobacter massiliensis</name>
    <dbReference type="NCBI Taxonomy" id="195105"/>
    <lineage>
        <taxon>Bacteria</taxon>
        <taxon>Pseudomonadati</taxon>
        <taxon>Pseudomonadota</taxon>
        <taxon>Alphaproteobacteria</taxon>
        <taxon>Rhodobacterales</taxon>
        <taxon>Paracoccaceae</taxon>
        <taxon>Haematobacter</taxon>
    </lineage>
</organism>
<comment type="similarity">
    <text evidence="1">Belongs to the leucine-binding protein family.</text>
</comment>
<keyword evidence="2" id="KW-0732">Signal</keyword>
<comment type="caution">
    <text evidence="4">The sequence shown here is derived from an EMBL/GenBank/DDBJ whole genome shotgun (WGS) entry which is preliminary data.</text>
</comment>
<dbReference type="PANTHER" id="PTHR30483">
    <property type="entry name" value="LEUCINE-SPECIFIC-BINDING PROTEIN"/>
    <property type="match status" value="1"/>
</dbReference>
<name>A0A086Y5L7_9RHOB</name>
<dbReference type="PANTHER" id="PTHR30483:SF6">
    <property type="entry name" value="PERIPLASMIC BINDING PROTEIN OF ABC TRANSPORTER FOR NATURAL AMINO ACIDS"/>
    <property type="match status" value="1"/>
</dbReference>
<evidence type="ECO:0000313" key="5">
    <source>
        <dbReference type="Proteomes" id="UP000028826"/>
    </source>
</evidence>
<dbReference type="InterPro" id="IPR028082">
    <property type="entry name" value="Peripla_BP_I"/>
</dbReference>
<dbReference type="STRING" id="195105.CN97_15515"/>
<keyword evidence="3" id="KW-0029">Amino-acid transport</keyword>
<gene>
    <name evidence="4" type="ORF">CN97_15515</name>
</gene>
<evidence type="ECO:0000256" key="1">
    <source>
        <dbReference type="ARBA" id="ARBA00010062"/>
    </source>
</evidence>
<dbReference type="SUPFAM" id="SSF53822">
    <property type="entry name" value="Periplasmic binding protein-like I"/>
    <property type="match status" value="1"/>
</dbReference>
<dbReference type="OrthoDB" id="9768099at2"/>
<dbReference type="Gene3D" id="3.40.50.2300">
    <property type="match status" value="2"/>
</dbReference>
<evidence type="ECO:0000256" key="2">
    <source>
        <dbReference type="ARBA" id="ARBA00022729"/>
    </source>
</evidence>